<dbReference type="RefSeq" id="WP_123632286.1">
    <property type="nucleotide sequence ID" value="NZ_AYKH01000043.1"/>
</dbReference>
<keyword evidence="1" id="KW-0812">Transmembrane</keyword>
<feature type="signal peptide" evidence="2">
    <location>
        <begin position="1"/>
        <end position="34"/>
    </location>
</feature>
<organism evidence="3 4">
    <name type="scientific">Salinisphaera orenii MK-B5</name>
    <dbReference type="NCBI Taxonomy" id="856730"/>
    <lineage>
        <taxon>Bacteria</taxon>
        <taxon>Pseudomonadati</taxon>
        <taxon>Pseudomonadota</taxon>
        <taxon>Gammaproteobacteria</taxon>
        <taxon>Salinisphaerales</taxon>
        <taxon>Salinisphaeraceae</taxon>
        <taxon>Salinisphaera</taxon>
    </lineage>
</organism>
<keyword evidence="4" id="KW-1185">Reference proteome</keyword>
<evidence type="ECO:0000313" key="4">
    <source>
        <dbReference type="Proteomes" id="UP000283993"/>
    </source>
</evidence>
<feature type="transmembrane region" description="Helical" evidence="1">
    <location>
        <begin position="248"/>
        <end position="264"/>
    </location>
</feature>
<dbReference type="AlphaFoldDB" id="A0A423PFB0"/>
<keyword evidence="1" id="KW-0472">Membrane</keyword>
<sequence length="269" mass="27233">MIPNALPALASHRRGWLRCGASLLLTVVAVSAQAAVIPAGADTFGADASRIDFNEVPLGTANPIYTPADGAANRGSVSFGGYFSGQSRGNVAECGASTACVSGTPNTGLSLDLQSSSTVTVTDSASSNNPVLTGLPLFNGPISILFGADQAGVGLSVGFINAIGAERLTAFDREGNVLGSITNDALGYSVLALVTDDGSNDIAGVQLTATLAAQGFALENMLFGQQDQLLNLPSPGDGDGMDVAEPDSIGLFVLMGGLMALVALRRRRT</sequence>
<keyword evidence="2" id="KW-0732">Signal</keyword>
<dbReference type="EMBL" id="AYKH01000043">
    <property type="protein sequence ID" value="ROO24278.1"/>
    <property type="molecule type" value="Genomic_DNA"/>
</dbReference>
<reference evidence="3 4" key="1">
    <citation type="submission" date="2013-10" db="EMBL/GenBank/DDBJ databases">
        <title>Salinisphaera orenii MK-B5 Genome Sequencing.</title>
        <authorList>
            <person name="Lai Q."/>
            <person name="Li C."/>
            <person name="Shao Z."/>
        </authorList>
    </citation>
    <scope>NUCLEOTIDE SEQUENCE [LARGE SCALE GENOMIC DNA]</scope>
    <source>
        <strain evidence="3 4">MK-B5</strain>
    </source>
</reference>
<proteinExistence type="predicted"/>
<protein>
    <submittedName>
        <fullName evidence="3">Exosortase</fullName>
    </submittedName>
</protein>
<comment type="caution">
    <text evidence="3">The sequence shown here is derived from an EMBL/GenBank/DDBJ whole genome shotgun (WGS) entry which is preliminary data.</text>
</comment>
<keyword evidence="1" id="KW-1133">Transmembrane helix</keyword>
<feature type="chain" id="PRO_5019001703" evidence="2">
    <location>
        <begin position="35"/>
        <end position="269"/>
    </location>
</feature>
<evidence type="ECO:0000256" key="1">
    <source>
        <dbReference type="SAM" id="Phobius"/>
    </source>
</evidence>
<name>A0A423PFB0_9GAMM</name>
<evidence type="ECO:0000313" key="3">
    <source>
        <dbReference type="EMBL" id="ROO24278.1"/>
    </source>
</evidence>
<evidence type="ECO:0000256" key="2">
    <source>
        <dbReference type="SAM" id="SignalP"/>
    </source>
</evidence>
<dbReference type="Proteomes" id="UP000283993">
    <property type="component" value="Unassembled WGS sequence"/>
</dbReference>
<gene>
    <name evidence="3" type="ORF">SAOR_15935</name>
</gene>
<accession>A0A423PFB0</accession>